<feature type="domain" description="NADP-dependent oxidoreductase" evidence="7">
    <location>
        <begin position="17"/>
        <end position="97"/>
    </location>
</feature>
<accession>A0A2G8S0Y3</accession>
<keyword evidence="9" id="KW-1185">Reference proteome</keyword>
<gene>
    <name evidence="8" type="ORF">GSI_10580</name>
</gene>
<evidence type="ECO:0000313" key="8">
    <source>
        <dbReference type="EMBL" id="PIL27432.1"/>
    </source>
</evidence>
<comment type="caution">
    <text evidence="8">The sequence shown here is derived from an EMBL/GenBank/DDBJ whole genome shotgun (WGS) entry which is preliminary data.</text>
</comment>
<evidence type="ECO:0000256" key="4">
    <source>
        <dbReference type="PIRSR" id="PIRSR000097-1"/>
    </source>
</evidence>
<dbReference type="OrthoDB" id="416253at2759"/>
<feature type="site" description="Lowers pKa of active site Tyr" evidence="5">
    <location>
        <position position="76"/>
    </location>
</feature>
<organism evidence="8 9">
    <name type="scientific">Ganoderma sinense ZZ0214-1</name>
    <dbReference type="NCBI Taxonomy" id="1077348"/>
    <lineage>
        <taxon>Eukaryota</taxon>
        <taxon>Fungi</taxon>
        <taxon>Dikarya</taxon>
        <taxon>Basidiomycota</taxon>
        <taxon>Agaricomycotina</taxon>
        <taxon>Agaricomycetes</taxon>
        <taxon>Polyporales</taxon>
        <taxon>Polyporaceae</taxon>
        <taxon>Ganoderma</taxon>
    </lineage>
</organism>
<feature type="domain" description="NADP-dependent oxidoreductase" evidence="7">
    <location>
        <begin position="103"/>
        <end position="234"/>
    </location>
</feature>
<feature type="transmembrane region" description="Helical" evidence="6">
    <location>
        <begin position="247"/>
        <end position="270"/>
    </location>
</feature>
<name>A0A2G8S0Y3_9APHY</name>
<sequence length="273" mass="29183">MPWDLVKLNDGTSIPSIAYGTWTLGNGDNTVEWVDQAISVGFNHIDTAQAYSNEEEAGKAIRESGLARQDIYITTKFSGRDGLSIEASIQNSLKNVRLLLFQRSIGVSNFGVADLQILVNSAKIKPVANQILFHPYVLDQQLPIVEFGNAHGIVSEGYSPLIPLTHQPGGPVDKPVTAISSRLNAKPEQVLLAWAKTKGVVVVTSSTKKERLEGYLAAGDLNLTTDDIASIDDAGRKGARRLTARTVVHRVALVALAAAVGFGVAGFLGVDVI</sequence>
<keyword evidence="2" id="KW-0521">NADP</keyword>
<dbReference type="InterPro" id="IPR023210">
    <property type="entry name" value="NADP_OxRdtase_dom"/>
</dbReference>
<feature type="active site" description="Proton donor" evidence="4">
    <location>
        <position position="51"/>
    </location>
</feature>
<keyword evidence="3" id="KW-0560">Oxidoreductase</keyword>
<dbReference type="SUPFAM" id="SSF51430">
    <property type="entry name" value="NAD(P)-linked oxidoreductase"/>
    <property type="match status" value="1"/>
</dbReference>
<evidence type="ECO:0000256" key="6">
    <source>
        <dbReference type="SAM" id="Phobius"/>
    </source>
</evidence>
<dbReference type="EMBL" id="AYKW01000034">
    <property type="protein sequence ID" value="PIL27432.1"/>
    <property type="molecule type" value="Genomic_DNA"/>
</dbReference>
<evidence type="ECO:0000313" key="9">
    <source>
        <dbReference type="Proteomes" id="UP000230002"/>
    </source>
</evidence>
<proteinExistence type="inferred from homology"/>
<dbReference type="Proteomes" id="UP000230002">
    <property type="component" value="Unassembled WGS sequence"/>
</dbReference>
<keyword evidence="6" id="KW-0472">Membrane</keyword>
<reference evidence="8 9" key="1">
    <citation type="journal article" date="2015" name="Sci. Rep.">
        <title>Chromosome-level genome map provides insights into diverse defense mechanisms in the medicinal fungus Ganoderma sinense.</title>
        <authorList>
            <person name="Zhu Y."/>
            <person name="Xu J."/>
            <person name="Sun C."/>
            <person name="Zhou S."/>
            <person name="Xu H."/>
            <person name="Nelson D.R."/>
            <person name="Qian J."/>
            <person name="Song J."/>
            <person name="Luo H."/>
            <person name="Xiang L."/>
            <person name="Li Y."/>
            <person name="Xu Z."/>
            <person name="Ji A."/>
            <person name="Wang L."/>
            <person name="Lu S."/>
            <person name="Hayward A."/>
            <person name="Sun W."/>
            <person name="Li X."/>
            <person name="Schwartz D.C."/>
            <person name="Wang Y."/>
            <person name="Chen S."/>
        </authorList>
    </citation>
    <scope>NUCLEOTIDE SEQUENCE [LARGE SCALE GENOMIC DNA]</scope>
    <source>
        <strain evidence="8 9">ZZ0214-1</strain>
    </source>
</reference>
<evidence type="ECO:0000259" key="7">
    <source>
        <dbReference type="Pfam" id="PF00248"/>
    </source>
</evidence>
<dbReference type="InterPro" id="IPR020471">
    <property type="entry name" value="AKR"/>
</dbReference>
<protein>
    <recommendedName>
        <fullName evidence="7">NADP-dependent oxidoreductase domain-containing protein</fullName>
    </recommendedName>
</protein>
<evidence type="ECO:0000256" key="1">
    <source>
        <dbReference type="ARBA" id="ARBA00007905"/>
    </source>
</evidence>
<dbReference type="Gene3D" id="3.20.20.100">
    <property type="entry name" value="NADP-dependent oxidoreductase domain"/>
    <property type="match status" value="2"/>
</dbReference>
<evidence type="ECO:0000256" key="3">
    <source>
        <dbReference type="ARBA" id="ARBA00023002"/>
    </source>
</evidence>
<keyword evidence="6" id="KW-1133">Transmembrane helix</keyword>
<dbReference type="GO" id="GO:0016616">
    <property type="term" value="F:oxidoreductase activity, acting on the CH-OH group of donors, NAD or NADP as acceptor"/>
    <property type="evidence" value="ECO:0007669"/>
    <property type="project" value="UniProtKB-ARBA"/>
</dbReference>
<comment type="similarity">
    <text evidence="1">Belongs to the aldo/keto reductase family.</text>
</comment>
<dbReference type="Pfam" id="PF00248">
    <property type="entry name" value="Aldo_ket_red"/>
    <property type="match status" value="2"/>
</dbReference>
<dbReference type="AlphaFoldDB" id="A0A2G8S0Y3"/>
<dbReference type="PANTHER" id="PTHR43827:SF3">
    <property type="entry name" value="NADP-DEPENDENT OXIDOREDUCTASE DOMAIN-CONTAINING PROTEIN"/>
    <property type="match status" value="1"/>
</dbReference>
<dbReference type="InterPro" id="IPR036812">
    <property type="entry name" value="NAD(P)_OxRdtase_dom_sf"/>
</dbReference>
<dbReference type="InterPro" id="IPR018170">
    <property type="entry name" value="Aldo/ket_reductase_CS"/>
</dbReference>
<keyword evidence="6" id="KW-0812">Transmembrane</keyword>
<dbReference type="PROSITE" id="PS00062">
    <property type="entry name" value="ALDOKETO_REDUCTASE_2"/>
    <property type="match status" value="1"/>
</dbReference>
<dbReference type="PIRSF" id="PIRSF000097">
    <property type="entry name" value="AKR"/>
    <property type="match status" value="1"/>
</dbReference>
<evidence type="ECO:0000256" key="2">
    <source>
        <dbReference type="ARBA" id="ARBA00022857"/>
    </source>
</evidence>
<dbReference type="PANTHER" id="PTHR43827">
    <property type="entry name" value="2,5-DIKETO-D-GLUCONIC ACID REDUCTASE"/>
    <property type="match status" value="1"/>
</dbReference>
<evidence type="ECO:0000256" key="5">
    <source>
        <dbReference type="PIRSR" id="PIRSR000097-3"/>
    </source>
</evidence>
<dbReference type="STRING" id="1077348.A0A2G8S0Y3"/>